<feature type="region of interest" description="Disordered" evidence="1">
    <location>
        <begin position="18"/>
        <end position="49"/>
    </location>
</feature>
<proteinExistence type="predicted"/>
<name>A0A0E1WD83_BURPE</name>
<dbReference type="AlphaFoldDB" id="A0A0E1WD83"/>
<evidence type="ECO:0000313" key="2">
    <source>
        <dbReference type="EMBL" id="EET07522.1"/>
    </source>
</evidence>
<organism evidence="2">
    <name type="scientific">Burkholderia pseudomallei 1710a</name>
    <dbReference type="NCBI Taxonomy" id="320371"/>
    <lineage>
        <taxon>Bacteria</taxon>
        <taxon>Pseudomonadati</taxon>
        <taxon>Pseudomonadota</taxon>
        <taxon>Betaproteobacteria</taxon>
        <taxon>Burkholderiales</taxon>
        <taxon>Burkholderiaceae</taxon>
        <taxon>Burkholderia</taxon>
        <taxon>pseudomallei group</taxon>
    </lineage>
</organism>
<reference evidence="2" key="1">
    <citation type="submission" date="2009-05" db="EMBL/GenBank/DDBJ databases">
        <authorList>
            <person name="Harkins D.M."/>
            <person name="DeShazer D."/>
            <person name="Woods D.E."/>
            <person name="Brinkac L.M."/>
            <person name="Brown K.A."/>
            <person name="Hung G.C."/>
            <person name="Tuanyok A."/>
            <person name="Zhang B."/>
            <person name="Nierman W.C."/>
        </authorList>
    </citation>
    <scope>NUCLEOTIDE SEQUENCE [LARGE SCALE GENOMIC DNA]</scope>
    <source>
        <strain evidence="2">1710a</strain>
    </source>
</reference>
<dbReference type="EMBL" id="CM000832">
    <property type="protein sequence ID" value="EET07522.1"/>
    <property type="molecule type" value="Genomic_DNA"/>
</dbReference>
<gene>
    <name evidence="2" type="ORF">BURPS1710A_3105</name>
</gene>
<protein>
    <submittedName>
        <fullName evidence="2">Uncharacterized protein</fullName>
    </submittedName>
</protein>
<dbReference type="Proteomes" id="UP000001812">
    <property type="component" value="Chromosome I"/>
</dbReference>
<sequence>MPAAGAERSAAAAACRLHRRGANRPHSLPVQAKDRTAPRARSSLRGLGALGGRHGRGAACLIASRPLRDRILTARPA</sequence>
<evidence type="ECO:0000256" key="1">
    <source>
        <dbReference type="SAM" id="MobiDB-lite"/>
    </source>
</evidence>
<dbReference type="HOGENOM" id="CLU_2631418_0_0_4"/>
<accession>A0A0E1WD83</accession>